<gene>
    <name evidence="1" type="ORF">LCGC14_1609340</name>
</gene>
<reference evidence="1" key="1">
    <citation type="journal article" date="2015" name="Nature">
        <title>Complex archaea that bridge the gap between prokaryotes and eukaryotes.</title>
        <authorList>
            <person name="Spang A."/>
            <person name="Saw J.H."/>
            <person name="Jorgensen S.L."/>
            <person name="Zaremba-Niedzwiedzka K."/>
            <person name="Martijn J."/>
            <person name="Lind A.E."/>
            <person name="van Eijk R."/>
            <person name="Schleper C."/>
            <person name="Guy L."/>
            <person name="Ettema T.J."/>
        </authorList>
    </citation>
    <scope>NUCLEOTIDE SEQUENCE</scope>
</reference>
<accession>A0A0F9L955</accession>
<comment type="caution">
    <text evidence="1">The sequence shown here is derived from an EMBL/GenBank/DDBJ whole genome shotgun (WGS) entry which is preliminary data.</text>
</comment>
<organism evidence="1">
    <name type="scientific">marine sediment metagenome</name>
    <dbReference type="NCBI Taxonomy" id="412755"/>
    <lineage>
        <taxon>unclassified sequences</taxon>
        <taxon>metagenomes</taxon>
        <taxon>ecological metagenomes</taxon>
    </lineage>
</organism>
<feature type="non-terminal residue" evidence="1">
    <location>
        <position position="1"/>
    </location>
</feature>
<evidence type="ECO:0000313" key="1">
    <source>
        <dbReference type="EMBL" id="KKM24015.1"/>
    </source>
</evidence>
<sequence>LLTKFMEMIYLVDTKSVEATVSNYRDGIGKAPARYKAGVEKNTNQNENAIASQGLYEARIAESIANKSRVRGLQKSSTAAWKQAAATKGASRIGPGMQAALPKFQAGIGEVLSTIQNVTIAERTADPMANIDNRVKPIAQALYDMKRK</sequence>
<protein>
    <submittedName>
        <fullName evidence="1">Uncharacterized protein</fullName>
    </submittedName>
</protein>
<dbReference type="AlphaFoldDB" id="A0A0F9L955"/>
<dbReference type="EMBL" id="LAZR01013009">
    <property type="protein sequence ID" value="KKM24015.1"/>
    <property type="molecule type" value="Genomic_DNA"/>
</dbReference>
<proteinExistence type="predicted"/>
<name>A0A0F9L955_9ZZZZ</name>